<dbReference type="Proteomes" id="UP000562124">
    <property type="component" value="Unassembled WGS sequence"/>
</dbReference>
<dbReference type="InterPro" id="IPR003870">
    <property type="entry name" value="DUF222"/>
</dbReference>
<gene>
    <name evidence="3" type="ORF">HIR71_15810</name>
</gene>
<protein>
    <submittedName>
        <fullName evidence="3">DUF222 domain-containing protein</fullName>
    </submittedName>
</protein>
<feature type="domain" description="DUF222" evidence="2">
    <location>
        <begin position="108"/>
        <end position="396"/>
    </location>
</feature>
<evidence type="ECO:0000313" key="4">
    <source>
        <dbReference type="Proteomes" id="UP000562124"/>
    </source>
</evidence>
<dbReference type="Pfam" id="PF02720">
    <property type="entry name" value="DUF222"/>
    <property type="match status" value="1"/>
</dbReference>
<dbReference type="AlphaFoldDB" id="A0A7Y0M1E5"/>
<accession>A0A7Y0M1E5</accession>
<evidence type="ECO:0000259" key="2">
    <source>
        <dbReference type="Pfam" id="PF02720"/>
    </source>
</evidence>
<evidence type="ECO:0000256" key="1">
    <source>
        <dbReference type="SAM" id="MobiDB-lite"/>
    </source>
</evidence>
<feature type="region of interest" description="Disordered" evidence="1">
    <location>
        <begin position="449"/>
        <end position="508"/>
    </location>
</feature>
<keyword evidence="4" id="KW-1185">Reference proteome</keyword>
<organism evidence="3 4">
    <name type="scientific">Cellulomonas fimi</name>
    <dbReference type="NCBI Taxonomy" id="1708"/>
    <lineage>
        <taxon>Bacteria</taxon>
        <taxon>Bacillati</taxon>
        <taxon>Actinomycetota</taxon>
        <taxon>Actinomycetes</taxon>
        <taxon>Micrococcales</taxon>
        <taxon>Cellulomonadaceae</taxon>
        <taxon>Cellulomonas</taxon>
    </lineage>
</organism>
<reference evidence="3 4" key="1">
    <citation type="submission" date="2020-04" db="EMBL/GenBank/DDBJ databases">
        <title>Sequencing and Assembly of C. fimi.</title>
        <authorList>
            <person name="Ramsey A.R."/>
        </authorList>
    </citation>
    <scope>NUCLEOTIDE SEQUENCE [LARGE SCALE GENOMIC DNA]</scope>
    <source>
        <strain evidence="3 4">SB</strain>
    </source>
</reference>
<proteinExistence type="predicted"/>
<evidence type="ECO:0000313" key="3">
    <source>
        <dbReference type="EMBL" id="NMR21664.1"/>
    </source>
</evidence>
<feature type="compositionally biased region" description="Polar residues" evidence="1">
    <location>
        <begin position="452"/>
        <end position="461"/>
    </location>
</feature>
<dbReference type="EMBL" id="JABCJJ010000049">
    <property type="protein sequence ID" value="NMR21664.1"/>
    <property type="molecule type" value="Genomic_DNA"/>
</dbReference>
<sequence>MARTSFVHVFETAAPARDGSTPSRPGPSTSGIDLVFTQMMATVTPAAAHSVPSGSVVRAAAPSGVELASALDGAAPGVDLVEVLGSLVPADLHDAALVEAIAGWERIASWAAAQQARLIVELGRRREIGRLGEYVADEVALRLSTTRAVAERKVGLATCLDAMPEVHDALRSGEIDVRKAVALVDATEHLPIEEARRAAVLVLPDARDLTVPQLRARLRRLDLTRDVGAARRREARAVDQRHVTLSPAPDSMAWINAYLPAVDAMRVFTALDALAGTAAADDRRGIDARRADALSDTFARILDGGQAPGGGALVTRHRRRPHLHVTAAATTLLGLDEAPAELAGYGPIPAATARALAADATWRRIFTDPATGQLTGIGPRAYRAGADLTATVIARDVTCTFPGCRTPSFRCDLDHVEPFDPDSPGEHQTTCDNLHALCRHHHRLKTHGGWTVTRQPSTGATDWTAPTGHRYRRPTIPADGTPPRQPGIGGEPPGSGFVRNDTERPPPF</sequence>
<dbReference type="CDD" id="cd00085">
    <property type="entry name" value="HNHc"/>
    <property type="match status" value="1"/>
</dbReference>
<name>A0A7Y0M1E5_CELFI</name>
<dbReference type="InterPro" id="IPR003615">
    <property type="entry name" value="HNH_nuc"/>
</dbReference>
<comment type="caution">
    <text evidence="3">The sequence shown here is derived from an EMBL/GenBank/DDBJ whole genome shotgun (WGS) entry which is preliminary data.</text>
</comment>